<dbReference type="Gene3D" id="3.40.30.10">
    <property type="entry name" value="Glutaredoxin"/>
    <property type="match status" value="1"/>
</dbReference>
<protein>
    <recommendedName>
        <fullName evidence="3">Glutathione-dependent peroxiredoxin</fullName>
        <ecNumber evidence="3">1.11.1.27</ecNumber>
    </recommendedName>
</protein>
<keyword evidence="3" id="KW-0676">Redox-active center</keyword>
<name>A0ABV9RFW4_9PSEU</name>
<comment type="similarity">
    <text evidence="3">Belongs to the peroxiredoxin family. Prx5 subfamily.</text>
</comment>
<dbReference type="Pfam" id="PF08534">
    <property type="entry name" value="Redoxin"/>
    <property type="match status" value="1"/>
</dbReference>
<evidence type="ECO:0000256" key="3">
    <source>
        <dbReference type="RuleBase" id="RU366011"/>
    </source>
</evidence>
<keyword evidence="1 3" id="KW-0575">Peroxidase</keyword>
<dbReference type="PANTHER" id="PTHR10430">
    <property type="entry name" value="PEROXIREDOXIN"/>
    <property type="match status" value="1"/>
</dbReference>
<evidence type="ECO:0000259" key="4">
    <source>
        <dbReference type="PROSITE" id="PS51352"/>
    </source>
</evidence>
<evidence type="ECO:0000256" key="2">
    <source>
        <dbReference type="ARBA" id="ARBA00023002"/>
    </source>
</evidence>
<gene>
    <name evidence="5" type="ORF">ACFPEL_07285</name>
</gene>
<dbReference type="EMBL" id="JBHSIM010000017">
    <property type="protein sequence ID" value="MFC4832206.1"/>
    <property type="molecule type" value="Genomic_DNA"/>
</dbReference>
<dbReference type="RefSeq" id="WP_274190536.1">
    <property type="nucleotide sequence ID" value="NZ_BAABHN010000017.1"/>
</dbReference>
<sequence length="160" mass="16330">MISVGDKIPDVPLATVGADGANPVRSGELFGTGRTVLFGVPAAFSPTCSDAHLPGFVAKAEEISAKGVDRIVCVSVNDPFVMGAWAKDQGVGDSVIMLADGAALFATAMGLSIDASDFGLGVRSSRYAAIIDDGTLTWIDVEAAPPDHEVSTADAVLSHL</sequence>
<evidence type="ECO:0000313" key="5">
    <source>
        <dbReference type="EMBL" id="MFC4832206.1"/>
    </source>
</evidence>
<comment type="caution">
    <text evidence="5">The sequence shown here is derived from an EMBL/GenBank/DDBJ whole genome shotgun (WGS) entry which is preliminary data.</text>
</comment>
<dbReference type="PANTHER" id="PTHR10430:SF16">
    <property type="entry name" value="PEROXIREDOXIN-5, MITOCHONDRIAL"/>
    <property type="match status" value="1"/>
</dbReference>
<keyword evidence="2 3" id="KW-0560">Oxidoreductase</keyword>
<feature type="domain" description="Thioredoxin" evidence="4">
    <location>
        <begin position="2"/>
        <end position="160"/>
    </location>
</feature>
<comment type="catalytic activity">
    <reaction evidence="3">
        <text>a hydroperoxide + 2 glutathione = an alcohol + glutathione disulfide + H2O</text>
        <dbReference type="Rhea" id="RHEA:62632"/>
        <dbReference type="ChEBI" id="CHEBI:15377"/>
        <dbReference type="ChEBI" id="CHEBI:30879"/>
        <dbReference type="ChEBI" id="CHEBI:35924"/>
        <dbReference type="ChEBI" id="CHEBI:57925"/>
        <dbReference type="ChEBI" id="CHEBI:58297"/>
        <dbReference type="EC" id="1.11.1.27"/>
    </reaction>
</comment>
<dbReference type="EC" id="1.11.1.27" evidence="3"/>
<keyword evidence="3" id="KW-0049">Antioxidant</keyword>
<dbReference type="CDD" id="cd03013">
    <property type="entry name" value="PRX5_like"/>
    <property type="match status" value="1"/>
</dbReference>
<organism evidence="5 6">
    <name type="scientific">Actinomycetospora chibensis</name>
    <dbReference type="NCBI Taxonomy" id="663606"/>
    <lineage>
        <taxon>Bacteria</taxon>
        <taxon>Bacillati</taxon>
        <taxon>Actinomycetota</taxon>
        <taxon>Actinomycetes</taxon>
        <taxon>Pseudonocardiales</taxon>
        <taxon>Pseudonocardiaceae</taxon>
        <taxon>Actinomycetospora</taxon>
    </lineage>
</organism>
<dbReference type="InterPro" id="IPR037944">
    <property type="entry name" value="PRX5-like"/>
</dbReference>
<dbReference type="InterPro" id="IPR013740">
    <property type="entry name" value="Redoxin"/>
</dbReference>
<proteinExistence type="inferred from homology"/>
<dbReference type="PROSITE" id="PS51352">
    <property type="entry name" value="THIOREDOXIN_2"/>
    <property type="match status" value="1"/>
</dbReference>
<comment type="function">
    <text evidence="3">Thiol-specific peroxidase that catalyzes the reduction of hydrogen peroxide and organic hydroperoxides to water and alcohols, respectively. Plays a role in cell protection against oxidative stress by detoxifying peroxides.</text>
</comment>
<keyword evidence="6" id="KW-1185">Reference proteome</keyword>
<dbReference type="InterPro" id="IPR036249">
    <property type="entry name" value="Thioredoxin-like_sf"/>
</dbReference>
<dbReference type="SUPFAM" id="SSF52833">
    <property type="entry name" value="Thioredoxin-like"/>
    <property type="match status" value="1"/>
</dbReference>
<dbReference type="Proteomes" id="UP001595909">
    <property type="component" value="Unassembled WGS sequence"/>
</dbReference>
<dbReference type="InterPro" id="IPR013766">
    <property type="entry name" value="Thioredoxin_domain"/>
</dbReference>
<evidence type="ECO:0000313" key="6">
    <source>
        <dbReference type="Proteomes" id="UP001595909"/>
    </source>
</evidence>
<accession>A0ABV9RFW4</accession>
<reference evidence="6" key="1">
    <citation type="journal article" date="2019" name="Int. J. Syst. Evol. Microbiol.">
        <title>The Global Catalogue of Microorganisms (GCM) 10K type strain sequencing project: providing services to taxonomists for standard genome sequencing and annotation.</title>
        <authorList>
            <consortium name="The Broad Institute Genomics Platform"/>
            <consortium name="The Broad Institute Genome Sequencing Center for Infectious Disease"/>
            <person name="Wu L."/>
            <person name="Ma J."/>
        </authorList>
    </citation>
    <scope>NUCLEOTIDE SEQUENCE [LARGE SCALE GENOMIC DNA]</scope>
    <source>
        <strain evidence="6">CCUG 50347</strain>
    </source>
</reference>
<evidence type="ECO:0000256" key="1">
    <source>
        <dbReference type="ARBA" id="ARBA00022559"/>
    </source>
</evidence>